<keyword evidence="3 6" id="KW-1133">Transmembrane helix</keyword>
<dbReference type="Proteomes" id="UP001163046">
    <property type="component" value="Unassembled WGS sequence"/>
</dbReference>
<dbReference type="PRINTS" id="PR00237">
    <property type="entry name" value="GPCRRHODOPSN"/>
</dbReference>
<dbReference type="PROSITE" id="PS50262">
    <property type="entry name" value="G_PROTEIN_RECEP_F1_2"/>
    <property type="match status" value="1"/>
</dbReference>
<dbReference type="AlphaFoldDB" id="A0A9W9YAK2"/>
<feature type="transmembrane region" description="Helical" evidence="6">
    <location>
        <begin position="75"/>
        <end position="98"/>
    </location>
</feature>
<feature type="transmembrane region" description="Helical" evidence="6">
    <location>
        <begin position="292"/>
        <end position="310"/>
    </location>
</feature>
<protein>
    <recommendedName>
        <fullName evidence="7">G-protein coupled receptors family 1 profile domain-containing protein</fullName>
    </recommendedName>
</protein>
<dbReference type="InterPro" id="IPR000276">
    <property type="entry name" value="GPCR_Rhodpsn"/>
</dbReference>
<evidence type="ECO:0000256" key="3">
    <source>
        <dbReference type="ARBA" id="ARBA00022989"/>
    </source>
</evidence>
<keyword evidence="5" id="KW-0675">Receptor</keyword>
<keyword evidence="9" id="KW-1185">Reference proteome</keyword>
<dbReference type="CDD" id="cd00637">
    <property type="entry name" value="7tm_classA_rhodopsin-like"/>
    <property type="match status" value="1"/>
</dbReference>
<evidence type="ECO:0000259" key="7">
    <source>
        <dbReference type="PROSITE" id="PS50262"/>
    </source>
</evidence>
<feature type="transmembrane region" description="Helical" evidence="6">
    <location>
        <begin position="252"/>
        <end position="272"/>
    </location>
</feature>
<comment type="subcellular location">
    <subcellularLocation>
        <location evidence="1">Membrane</location>
    </subcellularLocation>
</comment>
<feature type="transmembrane region" description="Helical" evidence="6">
    <location>
        <begin position="123"/>
        <end position="142"/>
    </location>
</feature>
<dbReference type="PANTHER" id="PTHR45698">
    <property type="entry name" value="TRACE AMINE-ASSOCIATED RECEPTOR 19N-RELATED"/>
    <property type="match status" value="1"/>
</dbReference>
<comment type="similarity">
    <text evidence="5">Belongs to the G-protein coupled receptor 1 family.</text>
</comment>
<dbReference type="SUPFAM" id="SSF81321">
    <property type="entry name" value="Family A G protein-coupled receptor-like"/>
    <property type="match status" value="1"/>
</dbReference>
<sequence length="360" mass="40985">MESTDSMSHLSVSNRNIAHPVTPTNQSNSYTEAIQSQTVLEVAFSIIAGSAFVFNLMFCVVLLKKPAMMKKPYNTLLFNLAITDLLAGIFLVATPGYVTEKPLFPVPTGFVGHMFCALFANRYLLFTMAKVNILLVTCLAMERWYCVMRPIKYKTQFGRKRRILYILVSWIASCALQVHKIFEKKLIGNECVTVDAPYREKSSQAVIAIYSFCSFIVPCLVTWITFINIKYRMSSAMETQKSERRKTQQKMVLRLCALTAAVFTLSWFPAQVSYTLSSFGITDVTSTLHKTWNVIAFLNLCVNPLMYWYFHKEYRNEFIKLFCSCKIPRLITPSATNTVAHNITVNHTVKPRPPQADTCL</sequence>
<evidence type="ECO:0000256" key="2">
    <source>
        <dbReference type="ARBA" id="ARBA00022692"/>
    </source>
</evidence>
<evidence type="ECO:0000256" key="6">
    <source>
        <dbReference type="SAM" id="Phobius"/>
    </source>
</evidence>
<dbReference type="EMBL" id="MU827793">
    <property type="protein sequence ID" value="KAJ7330214.1"/>
    <property type="molecule type" value="Genomic_DNA"/>
</dbReference>
<reference evidence="8" key="1">
    <citation type="submission" date="2023-01" db="EMBL/GenBank/DDBJ databases">
        <title>Genome assembly of the deep-sea coral Lophelia pertusa.</title>
        <authorList>
            <person name="Herrera S."/>
            <person name="Cordes E."/>
        </authorList>
    </citation>
    <scope>NUCLEOTIDE SEQUENCE</scope>
    <source>
        <strain evidence="8">USNM1676648</strain>
        <tissue evidence="8">Polyp</tissue>
    </source>
</reference>
<dbReference type="Pfam" id="PF00001">
    <property type="entry name" value="7tm_1"/>
    <property type="match status" value="1"/>
</dbReference>
<dbReference type="PANTHER" id="PTHR45698:SF1">
    <property type="entry name" value="TRACE AMINE-ASSOCIATED RECEPTOR 13C-LIKE"/>
    <property type="match status" value="1"/>
</dbReference>
<keyword evidence="5" id="KW-0807">Transducer</keyword>
<dbReference type="InterPro" id="IPR017452">
    <property type="entry name" value="GPCR_Rhodpsn_7TM"/>
</dbReference>
<feature type="domain" description="G-protein coupled receptors family 1 profile" evidence="7">
    <location>
        <begin position="54"/>
        <end position="307"/>
    </location>
</feature>
<evidence type="ECO:0000256" key="4">
    <source>
        <dbReference type="ARBA" id="ARBA00023136"/>
    </source>
</evidence>
<gene>
    <name evidence="8" type="ORF">OS493_022736</name>
</gene>
<keyword evidence="2 5" id="KW-0812">Transmembrane</keyword>
<dbReference type="OrthoDB" id="10037617at2759"/>
<accession>A0A9W9YAK2</accession>
<dbReference type="GO" id="GO:0004930">
    <property type="term" value="F:G protein-coupled receptor activity"/>
    <property type="evidence" value="ECO:0007669"/>
    <property type="project" value="UniProtKB-KW"/>
</dbReference>
<evidence type="ECO:0000313" key="9">
    <source>
        <dbReference type="Proteomes" id="UP001163046"/>
    </source>
</evidence>
<dbReference type="PROSITE" id="PS00237">
    <property type="entry name" value="G_PROTEIN_RECEP_F1_1"/>
    <property type="match status" value="1"/>
</dbReference>
<keyword evidence="5" id="KW-0297">G-protein coupled receptor</keyword>
<proteinExistence type="inferred from homology"/>
<dbReference type="GO" id="GO:0016020">
    <property type="term" value="C:membrane"/>
    <property type="evidence" value="ECO:0007669"/>
    <property type="project" value="UniProtKB-SubCell"/>
</dbReference>
<dbReference type="Gene3D" id="1.20.1070.10">
    <property type="entry name" value="Rhodopsin 7-helix transmembrane proteins"/>
    <property type="match status" value="1"/>
</dbReference>
<feature type="transmembrane region" description="Helical" evidence="6">
    <location>
        <begin position="163"/>
        <end position="182"/>
    </location>
</feature>
<dbReference type="SMART" id="SM01381">
    <property type="entry name" value="7TM_GPCR_Srsx"/>
    <property type="match status" value="1"/>
</dbReference>
<comment type="caution">
    <text evidence="8">The sequence shown here is derived from an EMBL/GenBank/DDBJ whole genome shotgun (WGS) entry which is preliminary data.</text>
</comment>
<organism evidence="8 9">
    <name type="scientific">Desmophyllum pertusum</name>
    <dbReference type="NCBI Taxonomy" id="174260"/>
    <lineage>
        <taxon>Eukaryota</taxon>
        <taxon>Metazoa</taxon>
        <taxon>Cnidaria</taxon>
        <taxon>Anthozoa</taxon>
        <taxon>Hexacorallia</taxon>
        <taxon>Scleractinia</taxon>
        <taxon>Caryophylliina</taxon>
        <taxon>Caryophylliidae</taxon>
        <taxon>Desmophyllum</taxon>
    </lineage>
</organism>
<name>A0A9W9YAK2_9CNID</name>
<feature type="transmembrane region" description="Helical" evidence="6">
    <location>
        <begin position="207"/>
        <end position="231"/>
    </location>
</feature>
<evidence type="ECO:0000313" key="8">
    <source>
        <dbReference type="EMBL" id="KAJ7330214.1"/>
    </source>
</evidence>
<evidence type="ECO:0000256" key="5">
    <source>
        <dbReference type="RuleBase" id="RU000688"/>
    </source>
</evidence>
<feature type="transmembrane region" description="Helical" evidence="6">
    <location>
        <begin position="42"/>
        <end position="63"/>
    </location>
</feature>
<keyword evidence="4 6" id="KW-0472">Membrane</keyword>
<evidence type="ECO:0000256" key="1">
    <source>
        <dbReference type="ARBA" id="ARBA00004370"/>
    </source>
</evidence>